<reference evidence="1" key="1">
    <citation type="journal article" date="2021" name="Proc. Natl. Acad. Sci. U.S.A.">
        <title>A Catalog of Tens of Thousands of Viruses from Human Metagenomes Reveals Hidden Associations with Chronic Diseases.</title>
        <authorList>
            <person name="Tisza M.J."/>
            <person name="Buck C.B."/>
        </authorList>
    </citation>
    <scope>NUCLEOTIDE SEQUENCE</scope>
    <source>
        <strain evidence="1">Ct2vX3</strain>
    </source>
</reference>
<proteinExistence type="predicted"/>
<evidence type="ECO:0000313" key="1">
    <source>
        <dbReference type="EMBL" id="DAE11628.1"/>
    </source>
</evidence>
<protein>
    <submittedName>
        <fullName evidence="1">Uncharacterized protein</fullName>
    </submittedName>
</protein>
<organism evidence="1">
    <name type="scientific">Siphoviridae sp. ct2vX3</name>
    <dbReference type="NCBI Taxonomy" id="2825318"/>
    <lineage>
        <taxon>Viruses</taxon>
        <taxon>Duplodnaviria</taxon>
        <taxon>Heunggongvirae</taxon>
        <taxon>Uroviricota</taxon>
        <taxon>Caudoviricetes</taxon>
    </lineage>
</organism>
<accession>A0A8S5PZB4</accession>
<dbReference type="EMBL" id="BK015535">
    <property type="protein sequence ID" value="DAE11628.1"/>
    <property type="molecule type" value="Genomic_DNA"/>
</dbReference>
<sequence length="76" mass="8935">MTKQDAYRIVYNDILNRDIGLFLGRFDAKNGKSEFMYGIATLMDFIAYESSEADYDDFQKIWSENFEKSIDKAKEI</sequence>
<name>A0A8S5PZB4_9CAUD</name>